<dbReference type="InterPro" id="IPR044049">
    <property type="entry name" value="EccD_transm"/>
</dbReference>
<feature type="transmembrane region" description="Helical" evidence="1">
    <location>
        <begin position="345"/>
        <end position="364"/>
    </location>
</feature>
<feature type="transmembrane region" description="Helical" evidence="1">
    <location>
        <begin position="370"/>
        <end position="391"/>
    </location>
</feature>
<feature type="transmembrane region" description="Helical" evidence="1">
    <location>
        <begin position="241"/>
        <end position="260"/>
    </location>
</feature>
<accession>A0ABX5QCH6</accession>
<feature type="transmembrane region" description="Helical" evidence="1">
    <location>
        <begin position="112"/>
        <end position="130"/>
    </location>
</feature>
<dbReference type="Gene3D" id="3.10.20.90">
    <property type="entry name" value="Phosphatidylinositol 3-kinase Catalytic Subunit, Chain A, domain 1"/>
    <property type="match status" value="1"/>
</dbReference>
<feature type="transmembrane region" description="Helical" evidence="1">
    <location>
        <begin position="162"/>
        <end position="181"/>
    </location>
</feature>
<reference evidence="3 4" key="1">
    <citation type="submission" date="2019-01" db="EMBL/GenBank/DDBJ databases">
        <title>Leucobacter muris sp. nov. isolated from the nose of a laboratory mouse.</title>
        <authorList>
            <person name="Benga L."/>
            <person name="Sproeer C."/>
            <person name="Schumann P."/>
            <person name="Verbarg S."/>
            <person name="Bunk B."/>
            <person name="Engelhardt E."/>
            <person name="Benten P.M."/>
            <person name="Sager M."/>
        </authorList>
    </citation>
    <scope>NUCLEOTIDE SEQUENCE [LARGE SCALE GENOMIC DNA]</scope>
    <source>
        <strain evidence="3 4">DSM 101948</strain>
    </source>
</reference>
<name>A0ABX5QCH6_9MICO</name>
<keyword evidence="1" id="KW-0812">Transmembrane</keyword>
<gene>
    <name evidence="3" type="ORF">Leucomu_01215</name>
</gene>
<evidence type="ECO:0000313" key="4">
    <source>
        <dbReference type="Proteomes" id="UP000285768"/>
    </source>
</evidence>
<organism evidence="3 4">
    <name type="scientific">Leucobacter muris</name>
    <dbReference type="NCBI Taxonomy" id="1935379"/>
    <lineage>
        <taxon>Bacteria</taxon>
        <taxon>Bacillati</taxon>
        <taxon>Actinomycetota</taxon>
        <taxon>Actinomycetes</taxon>
        <taxon>Micrococcales</taxon>
        <taxon>Microbacteriaceae</taxon>
        <taxon>Leucobacter</taxon>
    </lineage>
</organism>
<evidence type="ECO:0000313" key="3">
    <source>
        <dbReference type="EMBL" id="QAB16728.1"/>
    </source>
</evidence>
<feature type="transmembrane region" description="Helical" evidence="1">
    <location>
        <begin position="319"/>
        <end position="338"/>
    </location>
</feature>
<feature type="transmembrane region" description="Helical" evidence="1">
    <location>
        <begin position="403"/>
        <end position="424"/>
    </location>
</feature>
<keyword evidence="4" id="KW-1185">Reference proteome</keyword>
<dbReference type="Pfam" id="PF19053">
    <property type="entry name" value="EccD"/>
    <property type="match status" value="1"/>
</dbReference>
<feature type="transmembrane region" description="Helical" evidence="1">
    <location>
        <begin position="187"/>
        <end position="206"/>
    </location>
</feature>
<feature type="transmembrane region" description="Helical" evidence="1">
    <location>
        <begin position="294"/>
        <end position="313"/>
    </location>
</feature>
<evidence type="ECO:0000259" key="2">
    <source>
        <dbReference type="Pfam" id="PF19053"/>
    </source>
</evidence>
<keyword evidence="1" id="KW-1133">Transmembrane helix</keyword>
<dbReference type="EMBL" id="CP035037">
    <property type="protein sequence ID" value="QAB16728.1"/>
    <property type="molecule type" value="Genomic_DNA"/>
</dbReference>
<dbReference type="InterPro" id="IPR024962">
    <property type="entry name" value="YukD-like"/>
</dbReference>
<dbReference type="RefSeq" id="WP_128386071.1">
    <property type="nucleotide sequence ID" value="NZ_CP035037.1"/>
</dbReference>
<evidence type="ECO:0000256" key="1">
    <source>
        <dbReference type="SAM" id="Phobius"/>
    </source>
</evidence>
<proteinExistence type="predicted"/>
<protein>
    <recommendedName>
        <fullName evidence="2">EccD-like transmembrane domain-containing protein</fullName>
    </recommendedName>
</protein>
<dbReference type="Pfam" id="PF08817">
    <property type="entry name" value="YukD"/>
    <property type="match status" value="1"/>
</dbReference>
<feature type="transmembrane region" description="Helical" evidence="1">
    <location>
        <begin position="213"/>
        <end position="235"/>
    </location>
</feature>
<feature type="domain" description="EccD-like transmembrane" evidence="2">
    <location>
        <begin position="113"/>
        <end position="428"/>
    </location>
</feature>
<keyword evidence="1" id="KW-0472">Membrane</keyword>
<sequence length="431" mass="42766">MIDFTRLTVVGSHQRATLVVPSDDPIGAHLGTLCALVHEPLPNGELVALVTGLGEELDPALNLAQQGVLDGAVLRIVPTRELPSPPEVSDVVDAMVSEPEGFAPKSDVHRGIAGAAVAGVGSALLLLALPGAAVPLAAGISALVFAVLGAVLVRLAMRGPSWVALSVALASASAAVLSALPLVTLSAAVWLLGAAIWGVLGIVFGLGGARPSVLLGAFVGLASSAIGIGAELLGLSSGRTAAVVALAGLVFLAVLPELALSASGLTRLDDGTASDRAPQRHRVLASIEAAYDSLRWAAFAAAGAMLSAIPMLLGSGDPWLLGLGLIVAALVVLRARVIPLAAPGWALWSAAIGGLLVGLGSQLAAPSPMLLAGLGAAVLLAAGVAASSPAAHTSVRLRQYGDALETLLALAVVPIGLGGFGVYAQMLGVFS</sequence>
<feature type="transmembrane region" description="Helical" evidence="1">
    <location>
        <begin position="136"/>
        <end position="155"/>
    </location>
</feature>
<dbReference type="Proteomes" id="UP000285768">
    <property type="component" value="Chromosome"/>
</dbReference>